<dbReference type="InterPro" id="IPR050226">
    <property type="entry name" value="NagZ_Beta-hexosaminidase"/>
</dbReference>
<organism evidence="8 9">
    <name type="scientific">Gemmatimonas groenlandica</name>
    <dbReference type="NCBI Taxonomy" id="2732249"/>
    <lineage>
        <taxon>Bacteria</taxon>
        <taxon>Pseudomonadati</taxon>
        <taxon>Gemmatimonadota</taxon>
        <taxon>Gemmatimonadia</taxon>
        <taxon>Gemmatimonadales</taxon>
        <taxon>Gemmatimonadaceae</taxon>
        <taxon>Gemmatimonas</taxon>
    </lineage>
</organism>
<dbReference type="Pfam" id="PF00933">
    <property type="entry name" value="Glyco_hydro_3"/>
    <property type="match status" value="1"/>
</dbReference>
<feature type="domain" description="Glycoside hydrolase family 3 N-terminal" evidence="7">
    <location>
        <begin position="70"/>
        <end position="399"/>
    </location>
</feature>
<dbReference type="Proteomes" id="UP000500938">
    <property type="component" value="Chromosome"/>
</dbReference>
<feature type="signal peptide" evidence="6">
    <location>
        <begin position="1"/>
        <end position="23"/>
    </location>
</feature>
<dbReference type="InterPro" id="IPR036881">
    <property type="entry name" value="Glyco_hydro_3_C_sf"/>
</dbReference>
<feature type="chain" id="PRO_5026980428" description="beta-N-acetylhexosaminidase" evidence="6">
    <location>
        <begin position="24"/>
        <end position="637"/>
    </location>
</feature>
<keyword evidence="6" id="KW-0732">Signal</keyword>
<dbReference type="SUPFAM" id="SSF52279">
    <property type="entry name" value="Beta-D-glucan exohydrolase, C-terminal domain"/>
    <property type="match status" value="1"/>
</dbReference>
<dbReference type="InterPro" id="IPR001764">
    <property type="entry name" value="Glyco_hydro_3_N"/>
</dbReference>
<dbReference type="GO" id="GO:0004563">
    <property type="term" value="F:beta-N-acetylhexosaminidase activity"/>
    <property type="evidence" value="ECO:0007669"/>
    <property type="project" value="UniProtKB-EC"/>
</dbReference>
<dbReference type="PROSITE" id="PS51257">
    <property type="entry name" value="PROKAR_LIPOPROTEIN"/>
    <property type="match status" value="1"/>
</dbReference>
<dbReference type="RefSeq" id="WP_171225163.1">
    <property type="nucleotide sequence ID" value="NZ_CP053085.1"/>
</dbReference>
<dbReference type="InterPro" id="IPR017853">
    <property type="entry name" value="GH"/>
</dbReference>
<keyword evidence="5" id="KW-0326">Glycosidase</keyword>
<accession>A0A6M4ISD6</accession>
<dbReference type="EMBL" id="CP053085">
    <property type="protein sequence ID" value="QJR35732.1"/>
    <property type="molecule type" value="Genomic_DNA"/>
</dbReference>
<dbReference type="Gene3D" id="3.40.50.1700">
    <property type="entry name" value="Glycoside hydrolase family 3 C-terminal domain"/>
    <property type="match status" value="1"/>
</dbReference>
<evidence type="ECO:0000256" key="3">
    <source>
        <dbReference type="ARBA" id="ARBA00012663"/>
    </source>
</evidence>
<keyword evidence="9" id="KW-1185">Reference proteome</keyword>
<comment type="catalytic activity">
    <reaction evidence="1">
        <text>Hydrolysis of terminal non-reducing N-acetyl-D-hexosamine residues in N-acetyl-beta-D-hexosaminides.</text>
        <dbReference type="EC" id="3.2.1.52"/>
    </reaction>
</comment>
<gene>
    <name evidence="8" type="ORF">HKW67_09520</name>
</gene>
<dbReference type="InterPro" id="IPR019800">
    <property type="entry name" value="Glyco_hydro_3_AS"/>
</dbReference>
<dbReference type="Gene3D" id="3.20.20.300">
    <property type="entry name" value="Glycoside hydrolase, family 3, N-terminal domain"/>
    <property type="match status" value="1"/>
</dbReference>
<evidence type="ECO:0000256" key="6">
    <source>
        <dbReference type="SAM" id="SignalP"/>
    </source>
</evidence>
<evidence type="ECO:0000256" key="1">
    <source>
        <dbReference type="ARBA" id="ARBA00001231"/>
    </source>
</evidence>
<dbReference type="GO" id="GO:0005975">
    <property type="term" value="P:carbohydrate metabolic process"/>
    <property type="evidence" value="ECO:0007669"/>
    <property type="project" value="InterPro"/>
</dbReference>
<keyword evidence="4" id="KW-0378">Hydrolase</keyword>
<sequence length="637" mass="66628">MKTSQLARLSLSAALVSAACATAAQTGRGPVAAPTARRPEPITPIMEIAASPKNAAADAAWADSVLKTLTLRQKAAQMVWIWTLGDYTATDASSYTNIERLVREQELGGIIVSVGGPLDIAAKVNALQAVAKLPLLVGADLETGAAFRARGGWFLPNAIELGGATSFPYQMGIGATRDTMLAYEMGRVTAIEGRAMGIHMAFAPVLDVNNNPKNPVIAARSFGEDPALVSRMGAALVRGIQEHGMLATGKHFPGHGDTEQNSHLELSRVNVSRARLDSVELRPFQAAINAGVRGMMTFHGDLPALDTTHTAATLSAAVMTDLLRTKMGFNGLLVTDALDMNGVLGSMTMAEATQRAVVAGNDVLLMPSDAKVSIQAVVDGVASGRFTEARIDASVKKLLMAKHEFGLDRERFVSVEGVRTRVGVAANTVPARVAAEKAITLVRDSLALVPFRMPAASRVVSITVTPRVDLSAGRIFDAELKGTFANLLSLTLSPETVADNTAGAAAGGTGTYKINPEPALLPASVENALAIARGADLVIVSSYIGASTNTASMVPTRGLPELLNGLRAANTKVVLVSFNNPYLQLGLPLTEAHLIAWSPWTLSQRAAARALLGKAPITGQLPITIPGVAPFGAGLRR</sequence>
<name>A0A6M4ISD6_9BACT</name>
<proteinExistence type="inferred from homology"/>
<dbReference type="GO" id="GO:0009254">
    <property type="term" value="P:peptidoglycan turnover"/>
    <property type="evidence" value="ECO:0007669"/>
    <property type="project" value="TreeGrafter"/>
</dbReference>
<dbReference type="EC" id="3.2.1.52" evidence="3"/>
<comment type="similarity">
    <text evidence="2">Belongs to the glycosyl hydrolase 3 family.</text>
</comment>
<evidence type="ECO:0000256" key="4">
    <source>
        <dbReference type="ARBA" id="ARBA00022801"/>
    </source>
</evidence>
<dbReference type="PANTHER" id="PTHR30480:SF13">
    <property type="entry name" value="BETA-HEXOSAMINIDASE"/>
    <property type="match status" value="1"/>
</dbReference>
<dbReference type="PROSITE" id="PS00775">
    <property type="entry name" value="GLYCOSYL_HYDROL_F3"/>
    <property type="match status" value="1"/>
</dbReference>
<evidence type="ECO:0000256" key="2">
    <source>
        <dbReference type="ARBA" id="ARBA00005336"/>
    </source>
</evidence>
<evidence type="ECO:0000313" key="9">
    <source>
        <dbReference type="Proteomes" id="UP000500938"/>
    </source>
</evidence>
<dbReference type="KEGG" id="ggr:HKW67_09520"/>
<dbReference type="SUPFAM" id="SSF51445">
    <property type="entry name" value="(Trans)glycosidases"/>
    <property type="match status" value="1"/>
</dbReference>
<dbReference type="InterPro" id="IPR036962">
    <property type="entry name" value="Glyco_hydro_3_N_sf"/>
</dbReference>
<evidence type="ECO:0000313" key="8">
    <source>
        <dbReference type="EMBL" id="QJR35732.1"/>
    </source>
</evidence>
<dbReference type="PANTHER" id="PTHR30480">
    <property type="entry name" value="BETA-HEXOSAMINIDASE-RELATED"/>
    <property type="match status" value="1"/>
</dbReference>
<evidence type="ECO:0000256" key="5">
    <source>
        <dbReference type="ARBA" id="ARBA00023295"/>
    </source>
</evidence>
<dbReference type="PRINTS" id="PR00133">
    <property type="entry name" value="GLHYDRLASE3"/>
</dbReference>
<reference evidence="8 9" key="1">
    <citation type="submission" date="2020-05" db="EMBL/GenBank/DDBJ databases">
        <title>Complete genome sequence of Gemmatimonas greenlandica TET16.</title>
        <authorList>
            <person name="Zeng Y."/>
        </authorList>
    </citation>
    <scope>NUCLEOTIDE SEQUENCE [LARGE SCALE GENOMIC DNA]</scope>
    <source>
        <strain evidence="8 9">TET16</strain>
    </source>
</reference>
<protein>
    <recommendedName>
        <fullName evidence="3">beta-N-acetylhexosaminidase</fullName>
        <ecNumber evidence="3">3.2.1.52</ecNumber>
    </recommendedName>
</protein>
<dbReference type="AlphaFoldDB" id="A0A6M4ISD6"/>
<evidence type="ECO:0000259" key="7">
    <source>
        <dbReference type="Pfam" id="PF00933"/>
    </source>
</evidence>